<dbReference type="OrthoDB" id="194202at2"/>
<dbReference type="AlphaFoldDB" id="A0A2S7TZQ4"/>
<dbReference type="PANTHER" id="PTHR34351:SF1">
    <property type="entry name" value="SLR1927 PROTEIN"/>
    <property type="match status" value="1"/>
</dbReference>
<reference evidence="2 3" key="1">
    <citation type="submission" date="2016-12" db="EMBL/GenBank/DDBJ databases">
        <title>Study of bacterial adaptation to deep sea.</title>
        <authorList>
            <person name="Song J."/>
            <person name="Yoshizawa S."/>
            <person name="Kogure K."/>
        </authorList>
    </citation>
    <scope>NUCLEOTIDE SEQUENCE [LARGE SCALE GENOMIC DNA]</scope>
    <source>
        <strain evidence="2 3">SAORIC-165</strain>
    </source>
</reference>
<keyword evidence="1" id="KW-0812">Transmembrane</keyword>
<comment type="caution">
    <text evidence="2">The sequence shown here is derived from an EMBL/GenBank/DDBJ whole genome shotgun (WGS) entry which is preliminary data.</text>
</comment>
<dbReference type="Proteomes" id="UP000239907">
    <property type="component" value="Unassembled WGS sequence"/>
</dbReference>
<dbReference type="PANTHER" id="PTHR34351">
    <property type="entry name" value="SLR1927 PROTEIN-RELATED"/>
    <property type="match status" value="1"/>
</dbReference>
<feature type="transmembrane region" description="Helical" evidence="1">
    <location>
        <begin position="12"/>
        <end position="28"/>
    </location>
</feature>
<sequence>MKVAGSFTGRGTLVLLVLAVLTLAGFLFQEMALLRLSLLLLVVLVLAAVVASLNMRKLSVRIEGPLRVHAGKKFPLKVVLRNQRNFLDSIGLKVEIKLARNLHFSAVAPWVAAGGDVLLDLAIMSRQRACVMEADYRIESNFPFGLFHRELKGTQAMAPPILIYPKKIVPRELMMQGALIASELDRSSRFSGEFGDLRGLRPWQSGDSAKHIDWPASAKSLARGHELRVREFDPPGFYTEHCDIVFHSFGKGGAILREDRFERALAFLAGTMDYLYSLGVKFTLHADFLAWLPQAGDSRNALIEIYALLAQATRATGTEAHEVQSVIDSQGGAQTRIILSDIETESWVDSLEVPKNSVLVDIRQVRFGRRVTRSSKEAVHA</sequence>
<evidence type="ECO:0000313" key="3">
    <source>
        <dbReference type="Proteomes" id="UP000239907"/>
    </source>
</evidence>
<name>A0A2S7TZQ4_9BACT</name>
<organism evidence="2 3">
    <name type="scientific">Rubritalea profundi</name>
    <dbReference type="NCBI Taxonomy" id="1658618"/>
    <lineage>
        <taxon>Bacteria</taxon>
        <taxon>Pseudomonadati</taxon>
        <taxon>Verrucomicrobiota</taxon>
        <taxon>Verrucomicrobiia</taxon>
        <taxon>Verrucomicrobiales</taxon>
        <taxon>Rubritaleaceae</taxon>
        <taxon>Rubritalea</taxon>
    </lineage>
</organism>
<protein>
    <submittedName>
        <fullName evidence="2">Uncharacterized protein</fullName>
    </submittedName>
</protein>
<evidence type="ECO:0000313" key="2">
    <source>
        <dbReference type="EMBL" id="PQJ28228.1"/>
    </source>
</evidence>
<keyword evidence="1" id="KW-1133">Transmembrane helix</keyword>
<feature type="transmembrane region" description="Helical" evidence="1">
    <location>
        <begin position="34"/>
        <end position="53"/>
    </location>
</feature>
<proteinExistence type="predicted"/>
<keyword evidence="1" id="KW-0472">Membrane</keyword>
<accession>A0A2S7TZQ4</accession>
<keyword evidence="3" id="KW-1185">Reference proteome</keyword>
<dbReference type="EMBL" id="MQWA01000001">
    <property type="protein sequence ID" value="PQJ28228.1"/>
    <property type="molecule type" value="Genomic_DNA"/>
</dbReference>
<evidence type="ECO:0000256" key="1">
    <source>
        <dbReference type="SAM" id="Phobius"/>
    </source>
</evidence>
<gene>
    <name evidence="2" type="ORF">BSZ32_06730</name>
</gene>